<name>A0ABN0RF01_9LIST</name>
<dbReference type="Proteomes" id="UP000019249">
    <property type="component" value="Unassembled WGS sequence"/>
</dbReference>
<gene>
    <name evidence="1" type="ORF">MFLO_08637</name>
</gene>
<organism evidence="1 2">
    <name type="scientific">Listeria floridensis FSL S10-1187</name>
    <dbReference type="NCBI Taxonomy" id="1265817"/>
    <lineage>
        <taxon>Bacteria</taxon>
        <taxon>Bacillati</taxon>
        <taxon>Bacillota</taxon>
        <taxon>Bacilli</taxon>
        <taxon>Bacillales</taxon>
        <taxon>Listeriaceae</taxon>
        <taxon>Listeria</taxon>
    </lineage>
</organism>
<protein>
    <submittedName>
        <fullName evidence="1">Uncharacterized protein</fullName>
    </submittedName>
</protein>
<comment type="caution">
    <text evidence="1">The sequence shown here is derived from an EMBL/GenBank/DDBJ whole genome shotgun (WGS) entry which is preliminary data.</text>
</comment>
<proteinExistence type="predicted"/>
<sequence>MKNWHIWPFFFEEAVMKEQTDVSIAKVLIVSDFSDVLNSLLKSQVKQLLPETAVLDVVSSEKARFFPEKINFCISADASYYHFTGQTIHVPIILTEEARKNIVKSYQAGEKKA</sequence>
<evidence type="ECO:0000313" key="2">
    <source>
        <dbReference type="Proteomes" id="UP000019249"/>
    </source>
</evidence>
<dbReference type="EMBL" id="AODF01000016">
    <property type="protein sequence ID" value="EUJ31665.1"/>
    <property type="molecule type" value="Genomic_DNA"/>
</dbReference>
<reference evidence="1 2" key="1">
    <citation type="journal article" date="2014" name="Int. J. Syst. Evol. Microbiol.">
        <title>Listeria floridensis sp. nov., Listeria aquatica sp. nov., Listeria cornellensis sp. nov., Listeria riparia sp. nov. and Listeria grandensis sp. nov., from agricultural and natural environments.</title>
        <authorList>
            <person name="den Bakker H.C."/>
            <person name="Warchocki S."/>
            <person name="Wright E.M."/>
            <person name="Allred A.F."/>
            <person name="Ahlstrom C."/>
            <person name="Manuel C.S."/>
            <person name="Stasiewicz M.J."/>
            <person name="Burrell A."/>
            <person name="Roof S."/>
            <person name="Strawn L."/>
            <person name="Fortes E.D."/>
            <person name="Nightingale K.K."/>
            <person name="Kephart D."/>
            <person name="Wiedmann M."/>
        </authorList>
    </citation>
    <scope>NUCLEOTIDE SEQUENCE [LARGE SCALE GENOMIC DNA]</scope>
    <source>
        <strain evidence="1 2">FSL S10-1187</strain>
    </source>
</reference>
<evidence type="ECO:0000313" key="1">
    <source>
        <dbReference type="EMBL" id="EUJ31665.1"/>
    </source>
</evidence>
<accession>A0ABN0RF01</accession>
<keyword evidence="2" id="KW-1185">Reference proteome</keyword>